<evidence type="ECO:0000313" key="3">
    <source>
        <dbReference type="EMBL" id="SVC66586.1"/>
    </source>
</evidence>
<name>A0A382NZW4_9ZZZZ</name>
<dbReference type="PANTHER" id="PTHR43015:SF1">
    <property type="entry name" value="D-RIBITOL-5-PHOSPHATE CYTIDYLYLTRANSFERASE"/>
    <property type="match status" value="1"/>
</dbReference>
<dbReference type="Gene3D" id="3.90.550.10">
    <property type="entry name" value="Spore Coat Polysaccharide Biosynthesis Protein SpsA, Chain A"/>
    <property type="match status" value="1"/>
</dbReference>
<gene>
    <name evidence="3" type="ORF">METZ01_LOCUS319440</name>
</gene>
<dbReference type="Pfam" id="PF01128">
    <property type="entry name" value="IspD"/>
    <property type="match status" value="1"/>
</dbReference>
<sequence>MKVGAIIPAAGRGTRIGAAMPKQFLQLQGRPLIHHTLKIFASCEAIDYVVLV</sequence>
<dbReference type="GO" id="GO:0005829">
    <property type="term" value="C:cytosol"/>
    <property type="evidence" value="ECO:0007669"/>
    <property type="project" value="TreeGrafter"/>
</dbReference>
<dbReference type="InterPro" id="IPR029044">
    <property type="entry name" value="Nucleotide-diphossugar_trans"/>
</dbReference>
<dbReference type="EMBL" id="UINC01103869">
    <property type="protein sequence ID" value="SVC66586.1"/>
    <property type="molecule type" value="Genomic_DNA"/>
</dbReference>
<keyword evidence="2" id="KW-0548">Nucleotidyltransferase</keyword>
<evidence type="ECO:0000256" key="2">
    <source>
        <dbReference type="ARBA" id="ARBA00022695"/>
    </source>
</evidence>
<feature type="non-terminal residue" evidence="3">
    <location>
        <position position="52"/>
    </location>
</feature>
<proteinExistence type="predicted"/>
<dbReference type="InterPro" id="IPR034683">
    <property type="entry name" value="IspD/TarI"/>
</dbReference>
<keyword evidence="1" id="KW-0808">Transferase</keyword>
<dbReference type="SUPFAM" id="SSF53448">
    <property type="entry name" value="Nucleotide-diphospho-sugar transferases"/>
    <property type="match status" value="1"/>
</dbReference>
<evidence type="ECO:0008006" key="4">
    <source>
        <dbReference type="Google" id="ProtNLM"/>
    </source>
</evidence>
<organism evidence="3">
    <name type="scientific">marine metagenome</name>
    <dbReference type="NCBI Taxonomy" id="408172"/>
    <lineage>
        <taxon>unclassified sequences</taxon>
        <taxon>metagenomes</taxon>
        <taxon>ecological metagenomes</taxon>
    </lineage>
</organism>
<dbReference type="AlphaFoldDB" id="A0A382NZW4"/>
<dbReference type="PANTHER" id="PTHR43015">
    <property type="entry name" value="D-RIBITOL-5-PHOSPHATE CYTIDYLYLTRANSFERASE"/>
    <property type="match status" value="1"/>
</dbReference>
<dbReference type="GO" id="GO:0070567">
    <property type="term" value="F:cytidylyltransferase activity"/>
    <property type="evidence" value="ECO:0007669"/>
    <property type="project" value="InterPro"/>
</dbReference>
<evidence type="ECO:0000256" key="1">
    <source>
        <dbReference type="ARBA" id="ARBA00022679"/>
    </source>
</evidence>
<reference evidence="3" key="1">
    <citation type="submission" date="2018-05" db="EMBL/GenBank/DDBJ databases">
        <authorList>
            <person name="Lanie J.A."/>
            <person name="Ng W.-L."/>
            <person name="Kazmierczak K.M."/>
            <person name="Andrzejewski T.M."/>
            <person name="Davidsen T.M."/>
            <person name="Wayne K.J."/>
            <person name="Tettelin H."/>
            <person name="Glass J.I."/>
            <person name="Rusch D."/>
            <person name="Podicherti R."/>
            <person name="Tsui H.-C.T."/>
            <person name="Winkler M.E."/>
        </authorList>
    </citation>
    <scope>NUCLEOTIDE SEQUENCE</scope>
</reference>
<accession>A0A382NZW4</accession>
<protein>
    <recommendedName>
        <fullName evidence="4">2-C-methyl-D-erythritol 4-phosphate cytidylyltransferase</fullName>
    </recommendedName>
</protein>